<dbReference type="EMBL" id="VEVQ02000001">
    <property type="protein sequence ID" value="NHN24172.1"/>
    <property type="molecule type" value="Genomic_DNA"/>
</dbReference>
<comment type="caution">
    <text evidence="1">The sequence shown here is derived from an EMBL/GenBank/DDBJ whole genome shotgun (WGS) entry which is preliminary data.</text>
</comment>
<dbReference type="InterPro" id="IPR014807">
    <property type="entry name" value="Coa1"/>
</dbReference>
<evidence type="ECO:0000313" key="1">
    <source>
        <dbReference type="EMBL" id="NHN24172.1"/>
    </source>
</evidence>
<reference evidence="1" key="2">
    <citation type="submission" date="2020-02" db="EMBL/GenBank/DDBJ databases">
        <title>Flavobacterium profundi sp. nov., isolated from a deep-sea seamount.</title>
        <authorList>
            <person name="Zhang D.-C."/>
        </authorList>
    </citation>
    <scope>NUCLEOTIDE SEQUENCE</scope>
    <source>
        <strain evidence="1">EC11</strain>
    </source>
</reference>
<dbReference type="Pfam" id="PF08695">
    <property type="entry name" value="Coa1"/>
    <property type="match status" value="1"/>
</dbReference>
<proteinExistence type="predicted"/>
<reference evidence="1" key="1">
    <citation type="submission" date="2019-05" db="EMBL/GenBank/DDBJ databases">
        <authorList>
            <person name="Lianzixin W."/>
        </authorList>
    </citation>
    <scope>NUCLEOTIDE SEQUENCE</scope>
    <source>
        <strain evidence="1">EC11</strain>
    </source>
</reference>
<gene>
    <name evidence="1" type="ORF">FIA58_000655</name>
</gene>
<dbReference type="Proteomes" id="UP000817854">
    <property type="component" value="Unassembled WGS sequence"/>
</dbReference>
<evidence type="ECO:0008006" key="3">
    <source>
        <dbReference type="Google" id="ProtNLM"/>
    </source>
</evidence>
<protein>
    <recommendedName>
        <fullName evidence="3">Cytochrome oxidase complex assembly protein 1</fullName>
    </recommendedName>
</protein>
<accession>A0ABX0IK18</accession>
<dbReference type="RefSeq" id="WP_140958970.1">
    <property type="nucleotide sequence ID" value="NZ_VEVQ02000001.1"/>
</dbReference>
<organism evidence="1 2">
    <name type="scientific">Flavobacterium jejuense</name>
    <dbReference type="NCBI Taxonomy" id="1544455"/>
    <lineage>
        <taxon>Bacteria</taxon>
        <taxon>Pseudomonadati</taxon>
        <taxon>Bacteroidota</taxon>
        <taxon>Flavobacteriia</taxon>
        <taxon>Flavobacteriales</taxon>
        <taxon>Flavobacteriaceae</taxon>
        <taxon>Flavobacterium</taxon>
    </lineage>
</organism>
<sequence length="142" mass="16410">MSNVLIIKQNWWQKNWKWFLPTSVLLLLLGFVLVLSIAGNATDIVQAYNDETLYTKAIEKVKLNKRVIEVLGEIKPIDKLAILEGNTKYSNNNNSVEISIRIIGSKEKGKMDVIADKIDKEWKYKKITIRIKNPKEKIEILK</sequence>
<keyword evidence="2" id="KW-1185">Reference proteome</keyword>
<evidence type="ECO:0000313" key="2">
    <source>
        <dbReference type="Proteomes" id="UP000817854"/>
    </source>
</evidence>
<name>A0ABX0IK18_9FLAO</name>